<protein>
    <recommendedName>
        <fullName evidence="2">Phage tail protein</fullName>
    </recommendedName>
</protein>
<proteinExistence type="predicted"/>
<dbReference type="Gene3D" id="4.10.410.40">
    <property type="match status" value="1"/>
</dbReference>
<name>A0A9E9L9Y6_9BURK</name>
<gene>
    <name evidence="1" type="ORF">NB646_06085</name>
</gene>
<dbReference type="RefSeq" id="WP_269315521.1">
    <property type="nucleotide sequence ID" value="NZ_CP098251.1"/>
</dbReference>
<accession>A0A9E9L9Y6</accession>
<sequence length="138" mass="14518">MASTAISAQGSSIAINTAESGEATWTKIKNVISFTGFDGAASEIDVTDLDSTAKEYRLGLQDHGKFSFEMHIDRTDAGQLALEAARKSGKVVQLKLTLPDGEAATFNVLVKSTPISGGIDAVLKGSVETRITGDVEWA</sequence>
<evidence type="ECO:0008006" key="2">
    <source>
        <dbReference type="Google" id="ProtNLM"/>
    </source>
</evidence>
<dbReference type="Pfam" id="PF16460">
    <property type="entry name" value="Phage_TTP_11"/>
    <property type="match status" value="1"/>
</dbReference>
<dbReference type="InterPro" id="IPR032495">
    <property type="entry name" value="Phage_TTP_11"/>
</dbReference>
<dbReference type="NCBIfam" id="NF047353">
    <property type="entry name" value="tube_lmo2291"/>
    <property type="match status" value="1"/>
</dbReference>
<evidence type="ECO:0000313" key="1">
    <source>
        <dbReference type="EMBL" id="WAV90442.1"/>
    </source>
</evidence>
<dbReference type="EMBL" id="CP098251">
    <property type="protein sequence ID" value="WAV90442.1"/>
    <property type="molecule type" value="Genomic_DNA"/>
</dbReference>
<reference evidence="1" key="1">
    <citation type="journal article" date="2022" name="Front. Microbiol.">
        <title>New perspectives on an old grouping: The genomic and phenotypic variability of Oxalobacter formigenes and the implications for calcium oxalate stone prevention.</title>
        <authorList>
            <person name="Chmiel J.A."/>
            <person name="Carr C."/>
            <person name="Stuivenberg G.A."/>
            <person name="Venema R."/>
            <person name="Chanyi R.M."/>
            <person name="Al K.F."/>
            <person name="Giguere D."/>
            <person name="Say H."/>
            <person name="Akouris P.P."/>
            <person name="Dominguez Romero S.A."/>
            <person name="Kwong A."/>
            <person name="Tai V."/>
            <person name="Koval S.F."/>
            <person name="Razvi H."/>
            <person name="Bjazevic J."/>
            <person name="Burton J.P."/>
        </authorList>
    </citation>
    <scope>NUCLEOTIDE SEQUENCE</scope>
    <source>
        <strain evidence="1">OxK</strain>
    </source>
</reference>
<dbReference type="Proteomes" id="UP001164819">
    <property type="component" value="Chromosome"/>
</dbReference>
<organism evidence="1">
    <name type="scientific">Oxalobacter aliiformigenes</name>
    <dbReference type="NCBI Taxonomy" id="2946593"/>
    <lineage>
        <taxon>Bacteria</taxon>
        <taxon>Pseudomonadati</taxon>
        <taxon>Pseudomonadota</taxon>
        <taxon>Betaproteobacteria</taxon>
        <taxon>Burkholderiales</taxon>
        <taxon>Oxalobacteraceae</taxon>
        <taxon>Oxalobacter</taxon>
    </lineage>
</organism>
<dbReference type="AlphaFoldDB" id="A0A9E9L9Y6"/>